<evidence type="ECO:0000313" key="2">
    <source>
        <dbReference type="Proteomes" id="UP001230145"/>
    </source>
</evidence>
<dbReference type="EMBL" id="JAUSQL010000001">
    <property type="protein sequence ID" value="MDP9832935.1"/>
    <property type="molecule type" value="Genomic_DNA"/>
</dbReference>
<dbReference type="RefSeq" id="WP_307635069.1">
    <property type="nucleotide sequence ID" value="NZ_CP133407.1"/>
</dbReference>
<sequence>MQLTTGLFWTGPWSAQIGIDPRIGLSLEGLTRAELAFVDTLTLPQEQPEVEVRAEAAGISPTRLASLLAMLTEAGVLSECPSRGIDHAPWRRIHHDSPRRQHCHVHIHRADYLGAGIAIGLARCGVGRITTDDAGVVGLTDHPAMSALGPGKSRAAALKTLLRREAPTIQTSGADMTVRPPNVVVVSGAYATDPVSVGMYLGQCAPVYQAWIEEVDIFAGPLSIPHESACGTCLMLHRADADPHWIDLIQQACSATPLLPETSSAMTAISLAVRDIVAYLDGGPVPEMWRVGPAPYPPERLTLRPHPKCGCTLSAA</sequence>
<keyword evidence="2" id="KW-1185">Reference proteome</keyword>
<proteinExistence type="predicted"/>
<organism evidence="1 2">
    <name type="scientific">Trueperella abortisuis</name>
    <dbReference type="NCBI Taxonomy" id="445930"/>
    <lineage>
        <taxon>Bacteria</taxon>
        <taxon>Bacillati</taxon>
        <taxon>Actinomycetota</taxon>
        <taxon>Actinomycetes</taxon>
        <taxon>Actinomycetales</taxon>
        <taxon>Actinomycetaceae</taxon>
        <taxon>Trueperella</taxon>
    </lineage>
</organism>
<dbReference type="Gene3D" id="3.40.50.720">
    <property type="entry name" value="NAD(P)-binding Rossmann-like Domain"/>
    <property type="match status" value="1"/>
</dbReference>
<dbReference type="Proteomes" id="UP001230145">
    <property type="component" value="Unassembled WGS sequence"/>
</dbReference>
<reference evidence="1 2" key="1">
    <citation type="submission" date="2023-07" db="EMBL/GenBank/DDBJ databases">
        <title>Sequencing the genomes of 1000 actinobacteria strains.</title>
        <authorList>
            <person name="Klenk H.-P."/>
        </authorList>
    </citation>
    <scope>NUCLEOTIDE SEQUENCE [LARGE SCALE GENOMIC DNA]</scope>
    <source>
        <strain evidence="1 2">DSM 19515</strain>
    </source>
</reference>
<evidence type="ECO:0008006" key="3">
    <source>
        <dbReference type="Google" id="ProtNLM"/>
    </source>
</evidence>
<protein>
    <recommendedName>
        <fullName evidence="3">ThiF family protein</fullName>
    </recommendedName>
</protein>
<dbReference type="InterPro" id="IPR035985">
    <property type="entry name" value="Ubiquitin-activating_enz"/>
</dbReference>
<gene>
    <name evidence="1" type="ORF">J2S45_001614</name>
</gene>
<accession>A0ABT9PLD1</accession>
<name>A0ABT9PLD1_9ACTO</name>
<comment type="caution">
    <text evidence="1">The sequence shown here is derived from an EMBL/GenBank/DDBJ whole genome shotgun (WGS) entry which is preliminary data.</text>
</comment>
<dbReference type="SUPFAM" id="SSF69572">
    <property type="entry name" value="Activating enzymes of the ubiquitin-like proteins"/>
    <property type="match status" value="1"/>
</dbReference>
<evidence type="ECO:0000313" key="1">
    <source>
        <dbReference type="EMBL" id="MDP9832935.1"/>
    </source>
</evidence>